<dbReference type="STRING" id="408657.SAMN04487995_4955"/>
<dbReference type="Gene3D" id="2.160.10.10">
    <property type="entry name" value="Hexapeptide repeat proteins"/>
    <property type="match status" value="1"/>
</dbReference>
<dbReference type="InterPro" id="IPR011004">
    <property type="entry name" value="Trimer_LpxA-like_sf"/>
</dbReference>
<protein>
    <submittedName>
        <fullName evidence="7">Acyl-[acyl-carrier-protein]--UDP-N-acetylglucosamine O-acyltransferase</fullName>
    </submittedName>
</protein>
<evidence type="ECO:0000313" key="8">
    <source>
        <dbReference type="Proteomes" id="UP000199532"/>
    </source>
</evidence>
<dbReference type="InterPro" id="IPR010137">
    <property type="entry name" value="Lipid_A_LpxA"/>
</dbReference>
<evidence type="ECO:0000256" key="3">
    <source>
        <dbReference type="ARBA" id="ARBA00022679"/>
    </source>
</evidence>
<keyword evidence="1" id="KW-0444">Lipid biosynthesis</keyword>
<organism evidence="7 8">
    <name type="scientific">Dyadobacter koreensis</name>
    <dbReference type="NCBI Taxonomy" id="408657"/>
    <lineage>
        <taxon>Bacteria</taxon>
        <taxon>Pseudomonadati</taxon>
        <taxon>Bacteroidota</taxon>
        <taxon>Cytophagia</taxon>
        <taxon>Cytophagales</taxon>
        <taxon>Spirosomataceae</taxon>
        <taxon>Dyadobacter</taxon>
    </lineage>
</organism>
<dbReference type="InterPro" id="IPR037157">
    <property type="entry name" value="Acetyltransf_C_sf"/>
</dbReference>
<accession>A0A1H6Z599</accession>
<dbReference type="InterPro" id="IPR001451">
    <property type="entry name" value="Hexapep"/>
</dbReference>
<gene>
    <name evidence="7" type="ORF">SAMN04487995_4955</name>
</gene>
<feature type="domain" description="UDP N-acetylglucosamine O-acyltransferase C-terminal" evidence="6">
    <location>
        <begin position="173"/>
        <end position="254"/>
    </location>
</feature>
<dbReference type="EMBL" id="FNXY01000008">
    <property type="protein sequence ID" value="SEJ48723.1"/>
    <property type="molecule type" value="Genomic_DNA"/>
</dbReference>
<dbReference type="CDD" id="cd03351">
    <property type="entry name" value="LbH_UDP-GlcNAc_AT"/>
    <property type="match status" value="1"/>
</dbReference>
<dbReference type="OrthoDB" id="9807278at2"/>
<dbReference type="PANTHER" id="PTHR43480">
    <property type="entry name" value="ACYL-[ACYL-CARRIER-PROTEIN]--UDP-N-ACETYLGLUCOSAMINE O-ACYLTRANSFERASE"/>
    <property type="match status" value="1"/>
</dbReference>
<evidence type="ECO:0000313" key="7">
    <source>
        <dbReference type="EMBL" id="SEJ48723.1"/>
    </source>
</evidence>
<dbReference type="NCBIfam" id="NF003657">
    <property type="entry name" value="PRK05289.1"/>
    <property type="match status" value="1"/>
</dbReference>
<dbReference type="GO" id="GO:0009245">
    <property type="term" value="P:lipid A biosynthetic process"/>
    <property type="evidence" value="ECO:0007669"/>
    <property type="project" value="UniProtKB-KW"/>
</dbReference>
<reference evidence="7 8" key="1">
    <citation type="submission" date="2016-10" db="EMBL/GenBank/DDBJ databases">
        <authorList>
            <person name="de Groot N.N."/>
        </authorList>
    </citation>
    <scope>NUCLEOTIDE SEQUENCE [LARGE SCALE GENOMIC DNA]</scope>
    <source>
        <strain evidence="7 8">DSM 19938</strain>
    </source>
</reference>
<evidence type="ECO:0000259" key="6">
    <source>
        <dbReference type="Pfam" id="PF13720"/>
    </source>
</evidence>
<dbReference type="PIRSF" id="PIRSF000456">
    <property type="entry name" value="UDP-GlcNAc_acltr"/>
    <property type="match status" value="1"/>
</dbReference>
<dbReference type="PANTHER" id="PTHR43480:SF1">
    <property type="entry name" value="ACYL-[ACYL-CARRIER-PROTEIN]--UDP-N-ACETYLGLUCOSAMINE O-ACYLTRANSFERASE, MITOCHONDRIAL-RELATED"/>
    <property type="match status" value="1"/>
</dbReference>
<keyword evidence="4" id="KW-0443">Lipid metabolism</keyword>
<keyword evidence="5 7" id="KW-0012">Acyltransferase</keyword>
<dbReference type="AlphaFoldDB" id="A0A1H6Z599"/>
<dbReference type="GO" id="GO:0008780">
    <property type="term" value="F:acyl-[acyl-carrier-protein]-UDP-N-acetylglucosamine O-acyltransferase activity"/>
    <property type="evidence" value="ECO:0007669"/>
    <property type="project" value="InterPro"/>
</dbReference>
<evidence type="ECO:0000256" key="1">
    <source>
        <dbReference type="ARBA" id="ARBA00022516"/>
    </source>
</evidence>
<sequence>MTQQLAYIHSDAKIAPNVEIEPFAMIHADVEIGEGTWIGSHAVINAGARIGKNCRIFSGAVISSTPQDLKYNNEYTLTIIGDNTTVREYATISRGTEEHWKTVVGSGCLIMAYAHVAHDCRVGNNCIIGNNVQMAGHVHVDDWAIVSAMSAVHQFVKIGAHSFVSGASLVRKDVPPFTKAAREPISYAGINSVGLRRRGYSNEKIIEIQNIYRYIYMRGLNNAEALQKIELELPPSNERDEVVNFIRNSERGIMKSPFQTYGTGDPESQA</sequence>
<dbReference type="Pfam" id="PF00132">
    <property type="entry name" value="Hexapep"/>
    <property type="match status" value="2"/>
</dbReference>
<dbReference type="GO" id="GO:0016020">
    <property type="term" value="C:membrane"/>
    <property type="evidence" value="ECO:0007669"/>
    <property type="project" value="GOC"/>
</dbReference>
<dbReference type="InterPro" id="IPR029098">
    <property type="entry name" value="Acetyltransf_C"/>
</dbReference>
<dbReference type="Pfam" id="PF13720">
    <property type="entry name" value="Acetyltransf_11"/>
    <property type="match status" value="1"/>
</dbReference>
<keyword evidence="8" id="KW-1185">Reference proteome</keyword>
<keyword evidence="2" id="KW-0441">Lipid A biosynthesis</keyword>
<dbReference type="RefSeq" id="WP_090339435.1">
    <property type="nucleotide sequence ID" value="NZ_FNXY01000008.1"/>
</dbReference>
<name>A0A1H6Z599_9BACT</name>
<evidence type="ECO:0000256" key="2">
    <source>
        <dbReference type="ARBA" id="ARBA00022556"/>
    </source>
</evidence>
<dbReference type="Proteomes" id="UP000199532">
    <property type="component" value="Unassembled WGS sequence"/>
</dbReference>
<evidence type="ECO:0000256" key="5">
    <source>
        <dbReference type="ARBA" id="ARBA00023315"/>
    </source>
</evidence>
<proteinExistence type="predicted"/>
<dbReference type="NCBIfam" id="TIGR01852">
    <property type="entry name" value="lipid_A_lpxA"/>
    <property type="match status" value="1"/>
</dbReference>
<keyword evidence="3 7" id="KW-0808">Transferase</keyword>
<dbReference type="Gene3D" id="1.20.1180.10">
    <property type="entry name" value="Udp N-acetylglucosamine O-acyltransferase, C-terminal domain"/>
    <property type="match status" value="1"/>
</dbReference>
<evidence type="ECO:0000256" key="4">
    <source>
        <dbReference type="ARBA" id="ARBA00023098"/>
    </source>
</evidence>
<dbReference type="SUPFAM" id="SSF51161">
    <property type="entry name" value="Trimeric LpxA-like enzymes"/>
    <property type="match status" value="1"/>
</dbReference>